<evidence type="ECO:0000313" key="3">
    <source>
        <dbReference type="Proteomes" id="UP000232164"/>
    </source>
</evidence>
<proteinExistence type="predicted"/>
<comment type="caution">
    <text evidence="2">The sequence shown here is derived from an EMBL/GenBank/DDBJ whole genome shotgun (WGS) entry which is preliminary data.</text>
</comment>
<dbReference type="Proteomes" id="UP000232164">
    <property type="component" value="Unassembled WGS sequence"/>
</dbReference>
<reference evidence="2 3" key="2">
    <citation type="submission" date="2017-12" db="EMBL/GenBank/DDBJ databases">
        <title>Genome sequence of Rhizobium sullae HCNT1 isolated from Sulla coronaria nodules and featuring peculiar denitrification phenotypes.</title>
        <authorList>
            <person name="De Diego-Diaz B."/>
            <person name="Treu L."/>
            <person name="Campanaro S."/>
            <person name="Da Silva Duarte V."/>
            <person name="Basaglia M."/>
            <person name="Favaro L."/>
            <person name="Casella S."/>
            <person name="Squartini A."/>
        </authorList>
    </citation>
    <scope>NUCLEOTIDE SEQUENCE [LARGE SCALE GENOMIC DNA]</scope>
    <source>
        <strain evidence="2 3">HCNT1</strain>
    </source>
</reference>
<feature type="domain" description="Thoeris anti-defense 2-like" evidence="1">
    <location>
        <begin position="1"/>
        <end position="57"/>
    </location>
</feature>
<accession>A0A2N0D330</accession>
<dbReference type="RefSeq" id="WP_100772711.1">
    <property type="nucleotide sequence ID" value="NZ_PIQN01000022.1"/>
</dbReference>
<reference evidence="2 3" key="1">
    <citation type="submission" date="2017-11" db="EMBL/GenBank/DDBJ databases">
        <authorList>
            <person name="Han C.G."/>
        </authorList>
    </citation>
    <scope>NUCLEOTIDE SEQUENCE [LARGE SCALE GENOMIC DNA]</scope>
    <source>
        <strain evidence="2 3">HCNT1</strain>
    </source>
</reference>
<protein>
    <submittedName>
        <fullName evidence="2">DUF2829 domain-containing protein</fullName>
    </submittedName>
</protein>
<organism evidence="2 3">
    <name type="scientific">Rhizobium sullae</name>
    <name type="common">Rhizobium hedysari</name>
    <dbReference type="NCBI Taxonomy" id="50338"/>
    <lineage>
        <taxon>Bacteria</taxon>
        <taxon>Pseudomonadati</taxon>
        <taxon>Pseudomonadota</taxon>
        <taxon>Alphaproteobacteria</taxon>
        <taxon>Hyphomicrobiales</taxon>
        <taxon>Rhizobiaceae</taxon>
        <taxon>Rhizobium/Agrobacterium group</taxon>
        <taxon>Rhizobium</taxon>
    </lineage>
</organism>
<evidence type="ECO:0000313" key="2">
    <source>
        <dbReference type="EMBL" id="PKA40467.1"/>
    </source>
</evidence>
<gene>
    <name evidence="2" type="ORF">CWR43_28250</name>
</gene>
<name>A0A2N0D330_RHISU</name>
<dbReference type="AlphaFoldDB" id="A0A2N0D330"/>
<dbReference type="EMBL" id="PIQN01000022">
    <property type="protein sequence ID" value="PKA40467.1"/>
    <property type="molecule type" value="Genomic_DNA"/>
</dbReference>
<sequence length="60" mass="6545">MNYGQAIEAMKRGGLVKRSVAGAIRIAHHGTPLQYLAYEDGMPFNPSVADQLAEDWQEAA</sequence>
<evidence type="ECO:0000259" key="1">
    <source>
        <dbReference type="Pfam" id="PF11195"/>
    </source>
</evidence>
<dbReference type="Pfam" id="PF11195">
    <property type="entry name" value="Tad2-like"/>
    <property type="match status" value="1"/>
</dbReference>
<dbReference type="InterPro" id="IPR021361">
    <property type="entry name" value="Tad2-like_dom"/>
</dbReference>